<dbReference type="InterPro" id="IPR017884">
    <property type="entry name" value="SANT_dom"/>
</dbReference>
<organism evidence="10 11">
    <name type="scientific">Lithospermum erythrorhizon</name>
    <name type="common">Purple gromwell</name>
    <name type="synonym">Lithospermum officinale var. erythrorhizon</name>
    <dbReference type="NCBI Taxonomy" id="34254"/>
    <lineage>
        <taxon>Eukaryota</taxon>
        <taxon>Viridiplantae</taxon>
        <taxon>Streptophyta</taxon>
        <taxon>Embryophyta</taxon>
        <taxon>Tracheophyta</taxon>
        <taxon>Spermatophyta</taxon>
        <taxon>Magnoliopsida</taxon>
        <taxon>eudicotyledons</taxon>
        <taxon>Gunneridae</taxon>
        <taxon>Pentapetalae</taxon>
        <taxon>asterids</taxon>
        <taxon>lamiids</taxon>
        <taxon>Boraginales</taxon>
        <taxon>Boraginaceae</taxon>
        <taxon>Boraginoideae</taxon>
        <taxon>Lithospermeae</taxon>
        <taxon>Lithospermum</taxon>
    </lineage>
</organism>
<evidence type="ECO:0000256" key="6">
    <source>
        <dbReference type="SAM" id="MobiDB-lite"/>
    </source>
</evidence>
<comment type="caution">
    <text evidence="10">The sequence shown here is derived from an EMBL/GenBank/DDBJ whole genome shotgun (WGS) entry which is preliminary data.</text>
</comment>
<evidence type="ECO:0000256" key="4">
    <source>
        <dbReference type="ARBA" id="ARBA00023163"/>
    </source>
</evidence>
<sequence length="762" mass="83652">MDPYSSGEDLVIKTRKPYTITKQRERWTEEEHNRFLEALKLYGRAWQKIEEHIGTKTAVQIRSHAQKFFTKLEKEAVNKGVPIGQTHDIEIPPPRPKRKPSTPYPRKTSVGSPSQGAGKEGKQSIVGSPQCQEKHILDLEKEPLLEISEGNGTLENIDEGQNHNSEVSNLLQAAQHPSWPLPNENTLNSSKSGNSCNLVEFMPSLRESISKDEKCKSTLTAGGCKEHQTLESDSDRRPSSHDNGNSKMLEFMNENLLKGKKVDKGDCSENLGSFLSNEVQATQNYPRQVPVHILDGSLGMSSVNITSEISHQESIDHQKGGHCTNLSISGNPTFSAPEHQSSAPTSSIHQSFRNFPTFPPTQNQTDYRAYANVSSTFSSLVVSALLQNPAAHAAASFAASFWPCATMESPGEENSMGEGYPSQHIRVAPSMAAIAGATVAAATAWWAANGLLPFCTPFNAAAFSCSPTSATTTPIDTSQARAVKSNKGEAMHDAGLQDQQLDPECSEALQEQHSVLKSPSVSTSNSEEHEDAKQNGGVSADGVQEIETETHLNGSNHLKSRKQVDRSSCGSNTSSSSEMETDALEKLEKDKELLQEFDINHQSNDSITRRGRMFSNINDSWKEVSEEGRVAFQALFTRDVLPQSFYSRQGFKNKGNMITEAIQPTNNDDVRLQSDDHHMIYSGCSNNRLVEDIPRLIGENNIQEGLLTSGIGHANLKTRRTGFKPYKRCSVEAKDGRIANCSNIDDEKSPKRIRLDGEAAST</sequence>
<protein>
    <submittedName>
        <fullName evidence="10">Chromatin/chromatin-binding, or -regulatory protein</fullName>
    </submittedName>
</protein>
<dbReference type="PANTHER" id="PTHR12802">
    <property type="entry name" value="SWI/SNF COMPLEX-RELATED"/>
    <property type="match status" value="1"/>
</dbReference>
<feature type="region of interest" description="Disordered" evidence="6">
    <location>
        <begin position="315"/>
        <end position="357"/>
    </location>
</feature>
<evidence type="ECO:0000313" key="10">
    <source>
        <dbReference type="EMBL" id="GAA0145263.1"/>
    </source>
</evidence>
<evidence type="ECO:0000259" key="7">
    <source>
        <dbReference type="PROSITE" id="PS50090"/>
    </source>
</evidence>
<dbReference type="PANTHER" id="PTHR12802:SF177">
    <property type="entry name" value="PROTEIN CCA1"/>
    <property type="match status" value="1"/>
</dbReference>
<dbReference type="GO" id="GO:0010468">
    <property type="term" value="P:regulation of gene expression"/>
    <property type="evidence" value="ECO:0007669"/>
    <property type="project" value="UniProtKB-ARBA"/>
</dbReference>
<evidence type="ECO:0000256" key="1">
    <source>
        <dbReference type="ARBA" id="ARBA00004123"/>
    </source>
</evidence>
<reference evidence="10 11" key="1">
    <citation type="submission" date="2024-01" db="EMBL/GenBank/DDBJ databases">
        <title>The complete chloroplast genome sequence of Lithospermum erythrorhizon: insights into the phylogenetic relationship among Boraginaceae species and the maternal lineages of purple gromwells.</title>
        <authorList>
            <person name="Okada T."/>
            <person name="Watanabe K."/>
        </authorList>
    </citation>
    <scope>NUCLEOTIDE SEQUENCE [LARGE SCALE GENOMIC DNA]</scope>
</reference>
<keyword evidence="11" id="KW-1185">Reference proteome</keyword>
<dbReference type="Proteomes" id="UP001454036">
    <property type="component" value="Unassembled WGS sequence"/>
</dbReference>
<name>A0AAV3P5I8_LITER</name>
<dbReference type="CDD" id="cd00167">
    <property type="entry name" value="SANT"/>
    <property type="match status" value="1"/>
</dbReference>
<dbReference type="PROSITE" id="PS51293">
    <property type="entry name" value="SANT"/>
    <property type="match status" value="1"/>
</dbReference>
<dbReference type="FunFam" id="1.10.10.60:FF:000023">
    <property type="entry name" value="protein REVEILLE 6 isoform X1"/>
    <property type="match status" value="1"/>
</dbReference>
<dbReference type="SUPFAM" id="SSF46689">
    <property type="entry name" value="Homeodomain-like"/>
    <property type="match status" value="1"/>
</dbReference>
<dbReference type="SMART" id="SM00717">
    <property type="entry name" value="SANT"/>
    <property type="match status" value="1"/>
</dbReference>
<evidence type="ECO:0000256" key="2">
    <source>
        <dbReference type="ARBA" id="ARBA00023015"/>
    </source>
</evidence>
<dbReference type="NCBIfam" id="TIGR01557">
    <property type="entry name" value="myb_SHAQKYF"/>
    <property type="match status" value="1"/>
</dbReference>
<keyword evidence="3" id="KW-0238">DNA-binding</keyword>
<feature type="domain" description="Myb-like" evidence="7">
    <location>
        <begin position="19"/>
        <end position="69"/>
    </location>
</feature>
<accession>A0AAV3P5I8</accession>
<dbReference type="Gene3D" id="1.10.10.60">
    <property type="entry name" value="Homeodomain-like"/>
    <property type="match status" value="1"/>
</dbReference>
<feature type="compositionally biased region" description="Polar residues" evidence="6">
    <location>
        <begin position="324"/>
        <end position="357"/>
    </location>
</feature>
<dbReference type="GO" id="GO:0003677">
    <property type="term" value="F:DNA binding"/>
    <property type="evidence" value="ECO:0007669"/>
    <property type="project" value="UniProtKB-KW"/>
</dbReference>
<dbReference type="GO" id="GO:0005634">
    <property type="term" value="C:nucleus"/>
    <property type="evidence" value="ECO:0007669"/>
    <property type="project" value="UniProtKB-SubCell"/>
</dbReference>
<gene>
    <name evidence="10" type="ORF">LIER_05500</name>
</gene>
<feature type="region of interest" description="Disordered" evidence="6">
    <location>
        <begin position="79"/>
        <end position="128"/>
    </location>
</feature>
<dbReference type="EMBL" id="BAABME010000757">
    <property type="protein sequence ID" value="GAA0145263.1"/>
    <property type="molecule type" value="Genomic_DNA"/>
</dbReference>
<comment type="subcellular location">
    <subcellularLocation>
        <location evidence="1">Nucleus</location>
    </subcellularLocation>
</comment>
<proteinExistence type="predicted"/>
<dbReference type="InterPro" id="IPR017930">
    <property type="entry name" value="Myb_dom"/>
</dbReference>
<evidence type="ECO:0000259" key="8">
    <source>
        <dbReference type="PROSITE" id="PS51293"/>
    </source>
</evidence>
<feature type="compositionally biased region" description="Polar residues" evidence="6">
    <location>
        <begin position="469"/>
        <end position="480"/>
    </location>
</feature>
<keyword evidence="4" id="KW-0804">Transcription</keyword>
<dbReference type="InterPro" id="IPR006447">
    <property type="entry name" value="Myb_dom_plants"/>
</dbReference>
<dbReference type="InterPro" id="IPR001005">
    <property type="entry name" value="SANT/Myb"/>
</dbReference>
<dbReference type="AlphaFoldDB" id="A0AAV3P5I8"/>
<keyword evidence="5" id="KW-0539">Nucleus</keyword>
<dbReference type="Pfam" id="PF00249">
    <property type="entry name" value="Myb_DNA-binding"/>
    <property type="match status" value="1"/>
</dbReference>
<keyword evidence="2" id="KW-0805">Transcription regulation</keyword>
<feature type="domain" description="SANT" evidence="8">
    <location>
        <begin position="22"/>
        <end position="73"/>
    </location>
</feature>
<feature type="domain" description="HTH myb-type" evidence="9">
    <location>
        <begin position="19"/>
        <end position="73"/>
    </location>
</feature>
<feature type="compositionally biased region" description="Polar residues" evidence="6">
    <location>
        <begin position="509"/>
        <end position="525"/>
    </location>
</feature>
<feature type="region of interest" description="Disordered" evidence="6">
    <location>
        <begin position="226"/>
        <end position="247"/>
    </location>
</feature>
<evidence type="ECO:0000259" key="9">
    <source>
        <dbReference type="PROSITE" id="PS51294"/>
    </source>
</evidence>
<evidence type="ECO:0000313" key="11">
    <source>
        <dbReference type="Proteomes" id="UP001454036"/>
    </source>
</evidence>
<dbReference type="PROSITE" id="PS50090">
    <property type="entry name" value="MYB_LIKE"/>
    <property type="match status" value="1"/>
</dbReference>
<evidence type="ECO:0000256" key="5">
    <source>
        <dbReference type="ARBA" id="ARBA00023242"/>
    </source>
</evidence>
<feature type="compositionally biased region" description="Basic and acidic residues" evidence="6">
    <location>
        <begin position="226"/>
        <end position="240"/>
    </location>
</feature>
<dbReference type="InterPro" id="IPR009057">
    <property type="entry name" value="Homeodomain-like_sf"/>
</dbReference>
<feature type="compositionally biased region" description="Low complexity" evidence="6">
    <location>
        <begin position="567"/>
        <end position="577"/>
    </location>
</feature>
<feature type="region of interest" description="Disordered" evidence="6">
    <location>
        <begin position="469"/>
        <end position="583"/>
    </location>
</feature>
<dbReference type="PROSITE" id="PS51294">
    <property type="entry name" value="HTH_MYB"/>
    <property type="match status" value="1"/>
</dbReference>
<evidence type="ECO:0000256" key="3">
    <source>
        <dbReference type="ARBA" id="ARBA00023125"/>
    </source>
</evidence>